<evidence type="ECO:0000259" key="6">
    <source>
        <dbReference type="Pfam" id="PF01048"/>
    </source>
</evidence>
<evidence type="ECO:0000256" key="3">
    <source>
        <dbReference type="ARBA" id="ARBA00022605"/>
    </source>
</evidence>
<evidence type="ECO:0000256" key="1">
    <source>
        <dbReference type="ARBA" id="ARBA00004945"/>
    </source>
</evidence>
<dbReference type="EMBL" id="JBHUFZ010000016">
    <property type="protein sequence ID" value="MFD1890162.1"/>
    <property type="molecule type" value="Genomic_DNA"/>
</dbReference>
<evidence type="ECO:0000313" key="7">
    <source>
        <dbReference type="EMBL" id="MFD1890162.1"/>
    </source>
</evidence>
<dbReference type="InterPro" id="IPR000845">
    <property type="entry name" value="Nucleoside_phosphorylase_d"/>
</dbReference>
<evidence type="ECO:0000313" key="8">
    <source>
        <dbReference type="Proteomes" id="UP001597326"/>
    </source>
</evidence>
<proteinExistence type="predicted"/>
<keyword evidence="4 7" id="KW-0378">Hydrolase</keyword>
<reference evidence="8" key="1">
    <citation type="journal article" date="2019" name="Int. J. Syst. Evol. Microbiol.">
        <title>The Global Catalogue of Microorganisms (GCM) 10K type strain sequencing project: providing services to taxonomists for standard genome sequencing and annotation.</title>
        <authorList>
            <consortium name="The Broad Institute Genomics Platform"/>
            <consortium name="The Broad Institute Genome Sequencing Center for Infectious Disease"/>
            <person name="Wu L."/>
            <person name="Ma J."/>
        </authorList>
    </citation>
    <scope>NUCLEOTIDE SEQUENCE [LARGE SCALE GENOMIC DNA]</scope>
    <source>
        <strain evidence="8">CAIM 431</strain>
    </source>
</reference>
<dbReference type="PANTHER" id="PTHR46832:SF1">
    <property type="entry name" value="5'-METHYLTHIOADENOSINE_S-ADENOSYLHOMOCYSTEINE NUCLEOSIDASE"/>
    <property type="match status" value="1"/>
</dbReference>
<accession>A0ABW4RVH8</accession>
<keyword evidence="8" id="KW-1185">Reference proteome</keyword>
<keyword evidence="7" id="KW-0326">Glycosidase</keyword>
<organism evidence="7 8">
    <name type="scientific">Luteococcus peritonei</name>
    <dbReference type="NCBI Taxonomy" id="88874"/>
    <lineage>
        <taxon>Bacteria</taxon>
        <taxon>Bacillati</taxon>
        <taxon>Actinomycetota</taxon>
        <taxon>Actinomycetes</taxon>
        <taxon>Propionibacteriales</taxon>
        <taxon>Propionibacteriaceae</taxon>
        <taxon>Luteococcus</taxon>
    </lineage>
</organism>
<evidence type="ECO:0000256" key="4">
    <source>
        <dbReference type="ARBA" id="ARBA00022801"/>
    </source>
</evidence>
<dbReference type="PANTHER" id="PTHR46832">
    <property type="entry name" value="5'-METHYLTHIOADENOSINE/S-ADENOSYLHOMOCYSTEINE NUCLEOSIDASE"/>
    <property type="match status" value="1"/>
</dbReference>
<keyword evidence="3" id="KW-0028">Amino-acid biosynthesis</keyword>
<evidence type="ECO:0000256" key="2">
    <source>
        <dbReference type="ARBA" id="ARBA00011974"/>
    </source>
</evidence>
<sequence>MSDVLLLAAMAEETRPVLAGREYTELNVRRGRAWRLEEAGKVVTLVTCGIGLVNAAVSTALAIETHSPRAVVSIGSAGGLGKDVRVGDIIVGDSYRYADADSTAFGYEYGQIPSMPLAYAGDERLLEMVRADQADDTVHVGEIVSGNSFIDARLAPTVQERFPQALAADMESTAIAQVARGYKLPFVCVRSISDLCGPSAATDFRGAVETVAERSAAAVWRLVAQL</sequence>
<name>A0ABW4RVH8_9ACTN</name>
<dbReference type="CDD" id="cd09008">
    <property type="entry name" value="MTAN"/>
    <property type="match status" value="1"/>
</dbReference>
<keyword evidence="5" id="KW-0486">Methionine biosynthesis</keyword>
<comment type="pathway">
    <text evidence="1">Amino-acid biosynthesis; L-methionine biosynthesis via salvage pathway; S-methyl-5-thio-alpha-D-ribose 1-phosphate from S-methyl-5'-thioadenosine (hydrolase route): step 1/2.</text>
</comment>
<dbReference type="Pfam" id="PF01048">
    <property type="entry name" value="PNP_UDP_1"/>
    <property type="match status" value="1"/>
</dbReference>
<comment type="caution">
    <text evidence="7">The sequence shown here is derived from an EMBL/GenBank/DDBJ whole genome shotgun (WGS) entry which is preliminary data.</text>
</comment>
<dbReference type="Proteomes" id="UP001597326">
    <property type="component" value="Unassembled WGS sequence"/>
</dbReference>
<protein>
    <recommendedName>
        <fullName evidence="2">adenosylhomocysteine nucleosidase</fullName>
        <ecNumber evidence="2">3.2.2.9</ecNumber>
    </recommendedName>
</protein>
<dbReference type="GO" id="GO:0008782">
    <property type="term" value="F:adenosylhomocysteine nucleosidase activity"/>
    <property type="evidence" value="ECO:0007669"/>
    <property type="project" value="UniProtKB-EC"/>
</dbReference>
<dbReference type="NCBIfam" id="NF004079">
    <property type="entry name" value="PRK05584.1"/>
    <property type="match status" value="1"/>
</dbReference>
<dbReference type="EC" id="3.2.2.9" evidence="2"/>
<dbReference type="InterPro" id="IPR010049">
    <property type="entry name" value="MTA_SAH_Nsdase"/>
</dbReference>
<dbReference type="NCBIfam" id="TIGR01704">
    <property type="entry name" value="MTA_SAH-Nsdase"/>
    <property type="match status" value="1"/>
</dbReference>
<dbReference type="Gene3D" id="3.40.50.1580">
    <property type="entry name" value="Nucleoside phosphorylase domain"/>
    <property type="match status" value="1"/>
</dbReference>
<gene>
    <name evidence="7" type="ORF">ACFSCS_08185</name>
</gene>
<feature type="domain" description="Nucleoside phosphorylase" evidence="6">
    <location>
        <begin position="4"/>
        <end position="223"/>
    </location>
</feature>
<dbReference type="RefSeq" id="WP_343873137.1">
    <property type="nucleotide sequence ID" value="NZ_BAAAIX010000013.1"/>
</dbReference>
<dbReference type="SUPFAM" id="SSF53167">
    <property type="entry name" value="Purine and uridine phosphorylases"/>
    <property type="match status" value="1"/>
</dbReference>
<dbReference type="InterPro" id="IPR035994">
    <property type="entry name" value="Nucleoside_phosphorylase_sf"/>
</dbReference>
<evidence type="ECO:0000256" key="5">
    <source>
        <dbReference type="ARBA" id="ARBA00023167"/>
    </source>
</evidence>